<dbReference type="EMBL" id="CABPSM010000056">
    <property type="protein sequence ID" value="VVE59231.1"/>
    <property type="molecule type" value="Genomic_DNA"/>
</dbReference>
<evidence type="ECO:0000256" key="1">
    <source>
        <dbReference type="SAM" id="SignalP"/>
    </source>
</evidence>
<organism evidence="2 3">
    <name type="scientific">Pandoraea horticolens</name>
    <dbReference type="NCBI Taxonomy" id="2508298"/>
    <lineage>
        <taxon>Bacteria</taxon>
        <taxon>Pseudomonadati</taxon>
        <taxon>Pseudomonadota</taxon>
        <taxon>Betaproteobacteria</taxon>
        <taxon>Burkholderiales</taxon>
        <taxon>Burkholderiaceae</taxon>
        <taxon>Pandoraea</taxon>
    </lineage>
</organism>
<keyword evidence="3" id="KW-1185">Reference proteome</keyword>
<accession>A0A5E4ZCX4</accession>
<sequence>MTLRATGISIALSLVSAVTFTEPFALPAATCADQYQSMRSSMFIVVHGGTVITLPLGT</sequence>
<evidence type="ECO:0000313" key="3">
    <source>
        <dbReference type="Proteomes" id="UP000343317"/>
    </source>
</evidence>
<feature type="signal peptide" evidence="1">
    <location>
        <begin position="1"/>
        <end position="21"/>
    </location>
</feature>
<evidence type="ECO:0000313" key="2">
    <source>
        <dbReference type="EMBL" id="VVE59231.1"/>
    </source>
</evidence>
<gene>
    <name evidence="2" type="ORF">PHO31112_05437</name>
</gene>
<name>A0A5E4ZCX4_9BURK</name>
<protein>
    <submittedName>
        <fullName evidence="2">Uncharacterized protein</fullName>
    </submittedName>
</protein>
<proteinExistence type="predicted"/>
<keyword evidence="1" id="KW-0732">Signal</keyword>
<reference evidence="2 3" key="1">
    <citation type="submission" date="2019-08" db="EMBL/GenBank/DDBJ databases">
        <authorList>
            <person name="Peeters C."/>
        </authorList>
    </citation>
    <scope>NUCLEOTIDE SEQUENCE [LARGE SCALE GENOMIC DNA]</scope>
    <source>
        <strain evidence="2 3">LMG 31112</strain>
    </source>
</reference>
<dbReference type="Proteomes" id="UP000343317">
    <property type="component" value="Unassembled WGS sequence"/>
</dbReference>
<feature type="chain" id="PRO_5044005890" evidence="1">
    <location>
        <begin position="22"/>
        <end position="58"/>
    </location>
</feature>
<dbReference type="AlphaFoldDB" id="A0A5E4ZCX4"/>